<reference evidence="4 5" key="1">
    <citation type="journal article" date="2020" name="Nat. Food">
        <title>A phased Vanilla planifolia genome enables genetic improvement of flavour and production.</title>
        <authorList>
            <person name="Hasing T."/>
            <person name="Tang H."/>
            <person name="Brym M."/>
            <person name="Khazi F."/>
            <person name="Huang T."/>
            <person name="Chambers A.H."/>
        </authorList>
    </citation>
    <scope>NUCLEOTIDE SEQUENCE [LARGE SCALE GENOMIC DNA]</scope>
    <source>
        <tissue evidence="4">Leaf</tissue>
    </source>
</reference>
<dbReference type="Proteomes" id="UP000639772">
    <property type="component" value="Unassembled WGS sequence"/>
</dbReference>
<dbReference type="GO" id="GO:0006081">
    <property type="term" value="P:aldehyde metabolic process"/>
    <property type="evidence" value="ECO:0007669"/>
    <property type="project" value="InterPro"/>
</dbReference>
<dbReference type="GO" id="GO:0005737">
    <property type="term" value="C:cytoplasm"/>
    <property type="evidence" value="ECO:0007669"/>
    <property type="project" value="TreeGrafter"/>
</dbReference>
<protein>
    <recommendedName>
        <fullName evidence="3">Aldehyde dehydrogenase domain-containing protein</fullName>
    </recommendedName>
</protein>
<comment type="similarity">
    <text evidence="1">Belongs to the aldehyde dehydrogenase family.</text>
</comment>
<dbReference type="FunFam" id="3.40.309.10:FF:000003">
    <property type="entry name" value="Aldehyde dehydrogenase"/>
    <property type="match status" value="1"/>
</dbReference>
<evidence type="ECO:0000259" key="3">
    <source>
        <dbReference type="Pfam" id="PF00171"/>
    </source>
</evidence>
<dbReference type="PANTHER" id="PTHR43570">
    <property type="entry name" value="ALDEHYDE DEHYDROGENASE"/>
    <property type="match status" value="1"/>
</dbReference>
<dbReference type="OrthoDB" id="440325at2759"/>
<dbReference type="InterPro" id="IPR016161">
    <property type="entry name" value="Ald_DH/histidinol_DH"/>
</dbReference>
<dbReference type="InterPro" id="IPR012394">
    <property type="entry name" value="Aldehyde_DH_NAD(P)"/>
</dbReference>
<dbReference type="Gene3D" id="3.40.605.10">
    <property type="entry name" value="Aldehyde Dehydrogenase, Chain A, domain 1"/>
    <property type="match status" value="1"/>
</dbReference>
<evidence type="ECO:0000313" key="5">
    <source>
        <dbReference type="Proteomes" id="UP000639772"/>
    </source>
</evidence>
<dbReference type="InterPro" id="IPR015590">
    <property type="entry name" value="Aldehyde_DH_dom"/>
</dbReference>
<keyword evidence="2" id="KW-0560">Oxidoreductase</keyword>
<evidence type="ECO:0000256" key="2">
    <source>
        <dbReference type="ARBA" id="ARBA00023002"/>
    </source>
</evidence>
<dbReference type="AlphaFoldDB" id="A0A835V695"/>
<dbReference type="GO" id="GO:0004029">
    <property type="term" value="F:aldehyde dehydrogenase (NAD+) activity"/>
    <property type="evidence" value="ECO:0007669"/>
    <property type="project" value="TreeGrafter"/>
</dbReference>
<feature type="domain" description="Aldehyde dehydrogenase" evidence="3">
    <location>
        <begin position="3"/>
        <end position="235"/>
    </location>
</feature>
<dbReference type="InterPro" id="IPR016163">
    <property type="entry name" value="Ald_DH_C"/>
</dbReference>
<dbReference type="PANTHER" id="PTHR43570:SF16">
    <property type="entry name" value="ALDEHYDE DEHYDROGENASE TYPE III, ISOFORM Q"/>
    <property type="match status" value="1"/>
</dbReference>
<dbReference type="EMBL" id="JADCNM010000004">
    <property type="protein sequence ID" value="KAG0486967.1"/>
    <property type="molecule type" value="Genomic_DNA"/>
</dbReference>
<dbReference type="Pfam" id="PF00171">
    <property type="entry name" value="Aldedh"/>
    <property type="match status" value="1"/>
</dbReference>
<dbReference type="InterPro" id="IPR016162">
    <property type="entry name" value="Ald_DH_N"/>
</dbReference>
<evidence type="ECO:0000256" key="1">
    <source>
        <dbReference type="ARBA" id="ARBA00009986"/>
    </source>
</evidence>
<proteinExistence type="inferred from homology"/>
<sequence>MMAAAKHLTPVVLELGGKCPIVVDPNVDLKSSIKKDCCWQVGSNNGQACIAPDYIITTKSFAPKLIDALKVCVEKFYGENPLHSADLSRVVNDNHFERLRRLLDDEKLSGKIVHGGERDAKLLKIAPTILLDIPDDSLIMQEEIFGPLLPILTVDDIEESFHLINLKPKPLAAYLFTRDKKLEEKFVKAVSAGGLLINDTILHFGNPNLPFGGVGESGMGSYHGKFSFDAFSHKKPVLHRSFGGEVSARYPPYTPNKHRFLRALLTGDVVGLILSIFGWPRS</sequence>
<organism evidence="4 5">
    <name type="scientific">Vanilla planifolia</name>
    <name type="common">Vanilla</name>
    <dbReference type="NCBI Taxonomy" id="51239"/>
    <lineage>
        <taxon>Eukaryota</taxon>
        <taxon>Viridiplantae</taxon>
        <taxon>Streptophyta</taxon>
        <taxon>Embryophyta</taxon>
        <taxon>Tracheophyta</taxon>
        <taxon>Spermatophyta</taxon>
        <taxon>Magnoliopsida</taxon>
        <taxon>Liliopsida</taxon>
        <taxon>Asparagales</taxon>
        <taxon>Orchidaceae</taxon>
        <taxon>Vanilloideae</taxon>
        <taxon>Vanilleae</taxon>
        <taxon>Vanilla</taxon>
    </lineage>
</organism>
<gene>
    <name evidence="4" type="ORF">HPP92_009062</name>
</gene>
<dbReference type="SUPFAM" id="SSF53720">
    <property type="entry name" value="ALDH-like"/>
    <property type="match status" value="1"/>
</dbReference>
<comment type="caution">
    <text evidence="4">The sequence shown here is derived from an EMBL/GenBank/DDBJ whole genome shotgun (WGS) entry which is preliminary data.</text>
</comment>
<name>A0A835V695_VANPL</name>
<accession>A0A835V695</accession>
<evidence type="ECO:0000313" key="4">
    <source>
        <dbReference type="EMBL" id="KAG0486967.1"/>
    </source>
</evidence>
<dbReference type="Gene3D" id="3.40.309.10">
    <property type="entry name" value="Aldehyde Dehydrogenase, Chain A, domain 2"/>
    <property type="match status" value="1"/>
</dbReference>